<dbReference type="Proteomes" id="UP000299102">
    <property type="component" value="Unassembled WGS sequence"/>
</dbReference>
<dbReference type="AlphaFoldDB" id="A0A4C1T4B1"/>
<name>A0A4C1T4B1_EUMVA</name>
<keyword evidence="2" id="KW-1185">Reference proteome</keyword>
<sequence length="128" mass="14588">MRPSPEKTRLTPVPFLQEPIVYRTGYGTAVPFTMAAFDESAPRGVPRPWREGRAASILHDGQTADPHQINGAHTPLLCRYQFMPRARPRATPAARRRQRRGLANVSLKVEIRLRISTHELCHELNKDR</sequence>
<evidence type="ECO:0000313" key="2">
    <source>
        <dbReference type="Proteomes" id="UP000299102"/>
    </source>
</evidence>
<organism evidence="1 2">
    <name type="scientific">Eumeta variegata</name>
    <name type="common">Bagworm moth</name>
    <name type="synonym">Eumeta japonica</name>
    <dbReference type="NCBI Taxonomy" id="151549"/>
    <lineage>
        <taxon>Eukaryota</taxon>
        <taxon>Metazoa</taxon>
        <taxon>Ecdysozoa</taxon>
        <taxon>Arthropoda</taxon>
        <taxon>Hexapoda</taxon>
        <taxon>Insecta</taxon>
        <taxon>Pterygota</taxon>
        <taxon>Neoptera</taxon>
        <taxon>Endopterygota</taxon>
        <taxon>Lepidoptera</taxon>
        <taxon>Glossata</taxon>
        <taxon>Ditrysia</taxon>
        <taxon>Tineoidea</taxon>
        <taxon>Psychidae</taxon>
        <taxon>Oiketicinae</taxon>
        <taxon>Eumeta</taxon>
    </lineage>
</organism>
<dbReference type="EMBL" id="BGZK01000033">
    <property type="protein sequence ID" value="GBP09015.1"/>
    <property type="molecule type" value="Genomic_DNA"/>
</dbReference>
<accession>A0A4C1T4B1</accession>
<comment type="caution">
    <text evidence="1">The sequence shown here is derived from an EMBL/GenBank/DDBJ whole genome shotgun (WGS) entry which is preliminary data.</text>
</comment>
<proteinExistence type="predicted"/>
<evidence type="ECO:0000313" key="1">
    <source>
        <dbReference type="EMBL" id="GBP09015.1"/>
    </source>
</evidence>
<gene>
    <name evidence="1" type="ORF">EVAR_78364_1</name>
</gene>
<protein>
    <submittedName>
        <fullName evidence="1">Uncharacterized protein</fullName>
    </submittedName>
</protein>
<reference evidence="1 2" key="1">
    <citation type="journal article" date="2019" name="Commun. Biol.">
        <title>The bagworm genome reveals a unique fibroin gene that provides high tensile strength.</title>
        <authorList>
            <person name="Kono N."/>
            <person name="Nakamura H."/>
            <person name="Ohtoshi R."/>
            <person name="Tomita M."/>
            <person name="Numata K."/>
            <person name="Arakawa K."/>
        </authorList>
    </citation>
    <scope>NUCLEOTIDE SEQUENCE [LARGE SCALE GENOMIC DNA]</scope>
</reference>